<feature type="compositionally biased region" description="Pro residues" evidence="1">
    <location>
        <begin position="160"/>
        <end position="171"/>
    </location>
</feature>
<feature type="compositionally biased region" description="Low complexity" evidence="1">
    <location>
        <begin position="135"/>
        <end position="146"/>
    </location>
</feature>
<comment type="caution">
    <text evidence="3">The sequence shown here is derived from an EMBL/GenBank/DDBJ whole genome shotgun (WGS) entry which is preliminary data.</text>
</comment>
<organism evidence="3 4">
    <name type="scientific">Melanopsichium pennsylvanicum</name>
    <dbReference type="NCBI Taxonomy" id="63383"/>
    <lineage>
        <taxon>Eukaryota</taxon>
        <taxon>Fungi</taxon>
        <taxon>Dikarya</taxon>
        <taxon>Basidiomycota</taxon>
        <taxon>Ustilaginomycotina</taxon>
        <taxon>Ustilaginomycetes</taxon>
        <taxon>Ustilaginales</taxon>
        <taxon>Ustilaginaceae</taxon>
        <taxon>Melanopsichium</taxon>
    </lineage>
</organism>
<name>A0AAJ4XJ55_9BASI</name>
<accession>A0AAJ4XJ55</accession>
<dbReference type="Proteomes" id="UP001294444">
    <property type="component" value="Unassembled WGS sequence"/>
</dbReference>
<evidence type="ECO:0000256" key="2">
    <source>
        <dbReference type="SAM" id="SignalP"/>
    </source>
</evidence>
<evidence type="ECO:0000256" key="1">
    <source>
        <dbReference type="SAM" id="MobiDB-lite"/>
    </source>
</evidence>
<feature type="signal peptide" evidence="2">
    <location>
        <begin position="1"/>
        <end position="15"/>
    </location>
</feature>
<reference evidence="3" key="1">
    <citation type="submission" date="2023-10" db="EMBL/GenBank/DDBJ databases">
        <authorList>
            <person name="Guldener U."/>
        </authorList>
    </citation>
    <scope>NUCLEOTIDE SEQUENCE</scope>
    <source>
        <strain evidence="3">Mp4</strain>
    </source>
</reference>
<proteinExistence type="predicted"/>
<dbReference type="AlphaFoldDB" id="A0AAJ4XJ55"/>
<gene>
    <name evidence="3" type="ORF">MEPE_02311</name>
</gene>
<dbReference type="EMBL" id="OAPG01000004">
    <property type="protein sequence ID" value="SNX83604.1"/>
    <property type="molecule type" value="Genomic_DNA"/>
</dbReference>
<feature type="chain" id="PRO_5042484888" evidence="2">
    <location>
        <begin position="16"/>
        <end position="209"/>
    </location>
</feature>
<keyword evidence="4" id="KW-1185">Reference proteome</keyword>
<evidence type="ECO:0000313" key="4">
    <source>
        <dbReference type="Proteomes" id="UP001294444"/>
    </source>
</evidence>
<evidence type="ECO:0000313" key="3">
    <source>
        <dbReference type="EMBL" id="SNX83604.1"/>
    </source>
</evidence>
<sequence length="209" mass="22367">MAHLMKGGAIAVVLAKLHLAPPHALCNLQESCRTHVTCMVNAAAPYLPPTSDTCLPGDTSHTSFNTSAPSCPAFLCTSSTRPLVHSNNSLKLIETQKACTAAPISTPVEHGDQQDWTDHDLEHCQEETLQEHLAKPSASSKKQPSKATKEKKASDMLPTPTKPITPAPPAPVTIAQTMPMMLDPAQAIWHLSFASIHTLSAQCLGVLWV</sequence>
<feature type="region of interest" description="Disordered" evidence="1">
    <location>
        <begin position="127"/>
        <end position="172"/>
    </location>
</feature>
<keyword evidence="2" id="KW-0732">Signal</keyword>
<protein>
    <submittedName>
        <fullName evidence="3">Uncharacterized protein</fullName>
    </submittedName>
</protein>